<proteinExistence type="predicted"/>
<comment type="caution">
    <text evidence="1">The sequence shown here is derived from an EMBL/GenBank/DDBJ whole genome shotgun (WGS) entry which is preliminary data.</text>
</comment>
<protein>
    <submittedName>
        <fullName evidence="1">(African queen) hypothetical protein</fullName>
    </submittedName>
</protein>
<organism evidence="1 2">
    <name type="scientific">Danaus chrysippus</name>
    <name type="common">African queen</name>
    <dbReference type="NCBI Taxonomy" id="151541"/>
    <lineage>
        <taxon>Eukaryota</taxon>
        <taxon>Metazoa</taxon>
        <taxon>Ecdysozoa</taxon>
        <taxon>Arthropoda</taxon>
        <taxon>Hexapoda</taxon>
        <taxon>Insecta</taxon>
        <taxon>Pterygota</taxon>
        <taxon>Neoptera</taxon>
        <taxon>Endopterygota</taxon>
        <taxon>Lepidoptera</taxon>
        <taxon>Glossata</taxon>
        <taxon>Ditrysia</taxon>
        <taxon>Papilionoidea</taxon>
        <taxon>Nymphalidae</taxon>
        <taxon>Danainae</taxon>
        <taxon>Danaini</taxon>
        <taxon>Danaina</taxon>
        <taxon>Danaus</taxon>
        <taxon>Anosia</taxon>
    </lineage>
</organism>
<dbReference type="AlphaFoldDB" id="A0A8J2W3K2"/>
<sequence length="94" mass="10650">MLQSSSYDIPITTNAPRSVYTTVTSPEHSLRVTETRPAYEMFSTVSLSLSLSSEPTEITRLMNHHFSRLLSDCRVTSYTSRYGSKSHFENNAQL</sequence>
<evidence type="ECO:0000313" key="1">
    <source>
        <dbReference type="EMBL" id="CAG9578065.1"/>
    </source>
</evidence>
<accession>A0A8J2W3K2</accession>
<reference evidence="1" key="1">
    <citation type="submission" date="2021-09" db="EMBL/GenBank/DDBJ databases">
        <authorList>
            <person name="Martin H S."/>
        </authorList>
    </citation>
    <scope>NUCLEOTIDE SEQUENCE</scope>
</reference>
<evidence type="ECO:0000313" key="2">
    <source>
        <dbReference type="Proteomes" id="UP000789524"/>
    </source>
</evidence>
<dbReference type="EMBL" id="CAKASE010000077">
    <property type="protein sequence ID" value="CAG9578065.1"/>
    <property type="molecule type" value="Genomic_DNA"/>
</dbReference>
<dbReference type="Proteomes" id="UP000789524">
    <property type="component" value="Unassembled WGS sequence"/>
</dbReference>
<keyword evidence="2" id="KW-1185">Reference proteome</keyword>
<name>A0A8J2W3K2_9NEOP</name>
<gene>
    <name evidence="1" type="ORF">DCHRY22_LOCUS12569</name>
</gene>